<feature type="binding site" evidence="7">
    <location>
        <position position="82"/>
    </location>
    <ligand>
        <name>chlorophyll a</name>
        <dbReference type="ChEBI" id="CHEBI:58416"/>
        <label>1</label>
    </ligand>
</feature>
<reference evidence="9" key="1">
    <citation type="submission" date="2023-01" db="EMBL/GenBank/DDBJ databases">
        <title>Metagenome sequencing of chrysophaentin producing Chrysophaeum taylorii.</title>
        <authorList>
            <person name="Davison J."/>
            <person name="Bewley C."/>
        </authorList>
    </citation>
    <scope>NUCLEOTIDE SEQUENCE</scope>
    <source>
        <strain evidence="9">NIES-1699</strain>
    </source>
</reference>
<comment type="caution">
    <text evidence="9">The sequence shown here is derived from an EMBL/GenBank/DDBJ whole genome shotgun (WGS) entry which is preliminary data.</text>
</comment>
<organism evidence="9 10">
    <name type="scientific">Chrysophaeum taylorii</name>
    <dbReference type="NCBI Taxonomy" id="2483200"/>
    <lineage>
        <taxon>Eukaryota</taxon>
        <taxon>Sar</taxon>
        <taxon>Stramenopiles</taxon>
        <taxon>Ochrophyta</taxon>
        <taxon>Pelagophyceae</taxon>
        <taxon>Pelagomonadales</taxon>
        <taxon>Pelagomonadaceae</taxon>
        <taxon>Chrysophaeum</taxon>
    </lineage>
</organism>
<keyword evidence="10" id="KW-1185">Reference proteome</keyword>
<dbReference type="Proteomes" id="UP001230188">
    <property type="component" value="Unassembled WGS sequence"/>
</dbReference>
<dbReference type="AlphaFoldDB" id="A0AAD7UAF1"/>
<evidence type="ECO:0000256" key="7">
    <source>
        <dbReference type="PIRSR" id="PIRSR601344-1"/>
    </source>
</evidence>
<evidence type="ECO:0000256" key="3">
    <source>
        <dbReference type="ARBA" id="ARBA00005933"/>
    </source>
</evidence>
<dbReference type="GO" id="GO:0016168">
    <property type="term" value="F:chlorophyll binding"/>
    <property type="evidence" value="ECO:0007669"/>
    <property type="project" value="UniProtKB-KW"/>
</dbReference>
<feature type="binding site" description="axial binding residue" evidence="7">
    <location>
        <position position="152"/>
    </location>
    <ligand>
        <name>chlorophyll b</name>
        <dbReference type="ChEBI" id="CHEBI:61721"/>
        <label>1</label>
    </ligand>
    <ligandPart>
        <name>Mg</name>
        <dbReference type="ChEBI" id="CHEBI:25107"/>
    </ligandPart>
</feature>
<dbReference type="PANTHER" id="PTHR21649">
    <property type="entry name" value="CHLOROPHYLL A/B BINDING PROTEIN"/>
    <property type="match status" value="1"/>
</dbReference>
<evidence type="ECO:0008006" key="11">
    <source>
        <dbReference type="Google" id="ProtNLM"/>
    </source>
</evidence>
<comment type="function">
    <text evidence="1">The light-harvesting complex (LHC) functions as a light receptor, it captures and delivers excitation energy to photosystems with which it is closely associated. Energy is transferred from the carotenoid and chlorophyll C (or B) to chlorophyll A and the photosynthetic reaction centers where it is used to synthesize ATP and reducing power.</text>
</comment>
<evidence type="ECO:0000256" key="8">
    <source>
        <dbReference type="SAM" id="SignalP"/>
    </source>
</evidence>
<dbReference type="InterPro" id="IPR001344">
    <property type="entry name" value="Chloro_AB-bd_pln"/>
</dbReference>
<dbReference type="Pfam" id="PF00504">
    <property type="entry name" value="Chloroa_b-bind"/>
    <property type="match status" value="1"/>
</dbReference>
<evidence type="ECO:0000256" key="6">
    <source>
        <dbReference type="ARBA" id="ARBA00022640"/>
    </source>
</evidence>
<dbReference type="InterPro" id="IPR022796">
    <property type="entry name" value="Chloroa_b-bind"/>
</dbReference>
<feature type="binding site" description="axial binding residue" evidence="7">
    <location>
        <position position="162"/>
    </location>
    <ligand>
        <name>chlorophyll b</name>
        <dbReference type="ChEBI" id="CHEBI:61721"/>
        <label>1</label>
    </ligand>
    <ligandPart>
        <name>Mg</name>
        <dbReference type="ChEBI" id="CHEBI:25107"/>
    </ligandPart>
</feature>
<gene>
    <name evidence="9" type="ORF">CTAYLR_007748</name>
</gene>
<comment type="subcellular location">
    <subcellularLocation>
        <location evidence="2">Plastid</location>
        <location evidence="2">Chloroplast</location>
    </subcellularLocation>
</comment>
<feature type="binding site" evidence="7">
    <location>
        <position position="206"/>
    </location>
    <ligand>
        <name>chlorophyll a</name>
        <dbReference type="ChEBI" id="CHEBI:58416"/>
        <label>1</label>
    </ligand>
</feature>
<name>A0AAD7UAF1_9STRA</name>
<evidence type="ECO:0000256" key="5">
    <source>
        <dbReference type="ARBA" id="ARBA00022531"/>
    </source>
</evidence>
<evidence type="ECO:0000313" key="10">
    <source>
        <dbReference type="Proteomes" id="UP001230188"/>
    </source>
</evidence>
<keyword evidence="4" id="KW-0150">Chloroplast</keyword>
<proteinExistence type="inferred from homology"/>
<keyword evidence="8" id="KW-0732">Signal</keyword>
<feature type="binding site" evidence="7">
    <location>
        <position position="208"/>
    </location>
    <ligand>
        <name>chlorophyll a</name>
        <dbReference type="ChEBI" id="CHEBI:58416"/>
        <label>1</label>
    </ligand>
</feature>
<comment type="similarity">
    <text evidence="3">Belongs to the fucoxanthin chlorophyll protein family.</text>
</comment>
<protein>
    <recommendedName>
        <fullName evidence="11">Plastid light harvesting protein</fullName>
    </recommendedName>
</protein>
<dbReference type="EMBL" id="JAQMWT010000441">
    <property type="protein sequence ID" value="KAJ8601277.1"/>
    <property type="molecule type" value="Genomic_DNA"/>
</dbReference>
<feature type="binding site" evidence="7">
    <location>
        <position position="52"/>
    </location>
    <ligand>
        <name>chlorophyll a</name>
        <dbReference type="ChEBI" id="CHEBI:58416"/>
        <label>1</label>
    </ligand>
</feature>
<keyword evidence="6" id="KW-0934">Plastid</keyword>
<evidence type="ECO:0000256" key="2">
    <source>
        <dbReference type="ARBA" id="ARBA00004229"/>
    </source>
</evidence>
<dbReference type="Gene3D" id="1.10.3460.10">
    <property type="entry name" value="Chlorophyll a/b binding protein domain"/>
    <property type="match status" value="1"/>
</dbReference>
<evidence type="ECO:0000313" key="9">
    <source>
        <dbReference type="EMBL" id="KAJ8601277.1"/>
    </source>
</evidence>
<evidence type="ECO:0000256" key="1">
    <source>
        <dbReference type="ARBA" id="ARBA00004022"/>
    </source>
</evidence>
<keyword evidence="5" id="KW-0602">Photosynthesis</keyword>
<feature type="signal peptide" evidence="8">
    <location>
        <begin position="1"/>
        <end position="15"/>
    </location>
</feature>
<feature type="binding site" evidence="7">
    <location>
        <position position="79"/>
    </location>
    <ligand>
        <name>chlorophyll a</name>
        <dbReference type="ChEBI" id="CHEBI:58416"/>
        <label>1</label>
    </ligand>
</feature>
<keyword evidence="7" id="KW-0157">Chromophore</keyword>
<dbReference type="SUPFAM" id="SSF103511">
    <property type="entry name" value="Chlorophyll a-b binding protein"/>
    <property type="match status" value="1"/>
</dbReference>
<feature type="chain" id="PRO_5041906320" description="Plastid light harvesting protein" evidence="8">
    <location>
        <begin position="16"/>
        <end position="267"/>
    </location>
</feature>
<dbReference type="GO" id="GO:0016020">
    <property type="term" value="C:membrane"/>
    <property type="evidence" value="ECO:0007669"/>
    <property type="project" value="InterPro"/>
</dbReference>
<accession>A0AAD7UAF1</accession>
<feature type="binding site" evidence="7">
    <location>
        <position position="203"/>
    </location>
    <ligand>
        <name>chlorophyll a</name>
        <dbReference type="ChEBI" id="CHEBI:58416"/>
        <label>1</label>
    </ligand>
</feature>
<keyword evidence="7" id="KW-0148">Chlorophyll</keyword>
<dbReference type="GO" id="GO:0009507">
    <property type="term" value="C:chloroplast"/>
    <property type="evidence" value="ECO:0007669"/>
    <property type="project" value="UniProtKB-SubCell"/>
</dbReference>
<sequence>MQAVVLALALTGASAFVAQPPVSQSVAVNGVETLKDLAEANGDFLGKTIGFWDPLKLGSEGDFWGLGNEATIGYLRHAEIKHGRVAMAGFLGFCVQSLPIVAGPHLLDPYRGYVPNVSPQEQWDNIPAIAKFQILVFIGMLESYGEGAGSPEGYVHYTKGGLPGYYPPIAGKGLGQIGLNLYDPFGILPEQTPAEKERGRQVEINNGRLAMLGLFSLLSESSAPGAVPPLTIMDNILEPFGLGIKPYDGDVIKGFANIYTQFDIFNT</sequence>
<dbReference type="GO" id="GO:0009765">
    <property type="term" value="P:photosynthesis, light harvesting"/>
    <property type="evidence" value="ECO:0007669"/>
    <property type="project" value="InterPro"/>
</dbReference>
<feature type="binding site" description="axial binding residue" evidence="7">
    <location>
        <position position="84"/>
    </location>
    <ligand>
        <name>chlorophyll b</name>
        <dbReference type="ChEBI" id="CHEBI:61721"/>
        <label>1</label>
    </ligand>
    <ligandPart>
        <name>Mg</name>
        <dbReference type="ChEBI" id="CHEBI:25107"/>
    </ligandPart>
</feature>
<evidence type="ECO:0000256" key="4">
    <source>
        <dbReference type="ARBA" id="ARBA00022528"/>
    </source>
</evidence>